<feature type="domain" description="Sushi" evidence="20">
    <location>
        <begin position="380"/>
        <end position="451"/>
    </location>
</feature>
<evidence type="ECO:0000256" key="12">
    <source>
        <dbReference type="ARBA" id="ARBA00023157"/>
    </source>
</evidence>
<keyword evidence="10 16" id="KW-0720">Serine protease</keyword>
<keyword evidence="12 15" id="KW-1015">Disulfide bond</keyword>
<keyword evidence="22" id="KW-1185">Reference proteome</keyword>
<dbReference type="InterPro" id="IPR026823">
    <property type="entry name" value="cEGF"/>
</dbReference>
<evidence type="ECO:0000256" key="16">
    <source>
        <dbReference type="RuleBase" id="RU363034"/>
    </source>
</evidence>
<keyword evidence="13" id="KW-0379">Hydroxylation</keyword>
<dbReference type="Gene3D" id="2.10.25.10">
    <property type="entry name" value="Laminin"/>
    <property type="match status" value="1"/>
</dbReference>
<dbReference type="Pfam" id="PF00084">
    <property type="entry name" value="Sushi"/>
    <property type="match status" value="2"/>
</dbReference>
<dbReference type="CDD" id="cd00054">
    <property type="entry name" value="EGF_CA"/>
    <property type="match status" value="1"/>
</dbReference>
<evidence type="ECO:0000256" key="8">
    <source>
        <dbReference type="ARBA" id="ARBA00022737"/>
    </source>
</evidence>
<evidence type="ECO:0000256" key="5">
    <source>
        <dbReference type="ARBA" id="ARBA00022659"/>
    </source>
</evidence>
<keyword evidence="3" id="KW-0245">EGF-like domain</keyword>
<proteinExistence type="predicted"/>
<dbReference type="SUPFAM" id="SSF50494">
    <property type="entry name" value="Trypsin-like serine proteases"/>
    <property type="match status" value="1"/>
</dbReference>
<feature type="domain" description="CUB" evidence="18">
    <location>
        <begin position="200"/>
        <end position="315"/>
    </location>
</feature>
<comment type="caution">
    <text evidence="21">The sequence shown here is derived from an EMBL/GenBank/DDBJ whole genome shotgun (WGS) entry which is preliminary data.</text>
</comment>
<dbReference type="SMART" id="SM00042">
    <property type="entry name" value="CUB"/>
    <property type="match status" value="2"/>
</dbReference>
<evidence type="ECO:0000256" key="17">
    <source>
        <dbReference type="SAM" id="SignalP"/>
    </source>
</evidence>
<keyword evidence="11" id="KW-0391">Immunity</keyword>
<dbReference type="Gene3D" id="2.40.10.10">
    <property type="entry name" value="Trypsin-like serine proteases"/>
    <property type="match status" value="1"/>
</dbReference>
<evidence type="ECO:0000259" key="20">
    <source>
        <dbReference type="PROSITE" id="PS50923"/>
    </source>
</evidence>
<dbReference type="PANTHER" id="PTHR24255:SF38">
    <property type="entry name" value="MANNAN-BINDING LECTIN SERINE PROTEASE 1-LIKE"/>
    <property type="match status" value="1"/>
</dbReference>
<evidence type="ECO:0000313" key="21">
    <source>
        <dbReference type="EMBL" id="CAK8690522.1"/>
    </source>
</evidence>
<evidence type="ECO:0000313" key="22">
    <source>
        <dbReference type="Proteomes" id="UP001642483"/>
    </source>
</evidence>
<gene>
    <name evidence="21" type="ORF">CVLEPA_LOCUS23132</name>
</gene>
<evidence type="ECO:0000256" key="7">
    <source>
        <dbReference type="ARBA" id="ARBA00022729"/>
    </source>
</evidence>
<evidence type="ECO:0000256" key="2">
    <source>
        <dbReference type="ARBA" id="ARBA00022525"/>
    </source>
</evidence>
<dbReference type="InterPro" id="IPR000436">
    <property type="entry name" value="Sushi_SCR_CCP_dom"/>
</dbReference>
<dbReference type="Pfam" id="PF12662">
    <property type="entry name" value="cEGF"/>
    <property type="match status" value="1"/>
</dbReference>
<keyword evidence="2" id="KW-0964">Secreted</keyword>
<dbReference type="SUPFAM" id="SSF57535">
    <property type="entry name" value="Complement control module/SCR domain"/>
    <property type="match status" value="2"/>
</dbReference>
<dbReference type="InterPro" id="IPR035914">
    <property type="entry name" value="Sperma_CUB_dom_sf"/>
</dbReference>
<dbReference type="InterPro" id="IPR033116">
    <property type="entry name" value="TRYPSIN_SER"/>
</dbReference>
<dbReference type="InterPro" id="IPR009003">
    <property type="entry name" value="Peptidase_S1_PA"/>
</dbReference>
<evidence type="ECO:0000256" key="13">
    <source>
        <dbReference type="ARBA" id="ARBA00023278"/>
    </source>
</evidence>
<dbReference type="PROSITE" id="PS00134">
    <property type="entry name" value="TRYPSIN_HIS"/>
    <property type="match status" value="1"/>
</dbReference>
<dbReference type="Gene3D" id="2.10.70.10">
    <property type="entry name" value="Complement Module, domain 1"/>
    <property type="match status" value="2"/>
</dbReference>
<feature type="domain" description="CUB" evidence="18">
    <location>
        <begin position="16"/>
        <end position="143"/>
    </location>
</feature>
<dbReference type="SUPFAM" id="SSF49854">
    <property type="entry name" value="Spermadhesin, CUB domain"/>
    <property type="match status" value="2"/>
</dbReference>
<comment type="subcellular location">
    <subcellularLocation>
        <location evidence="1">Secreted</location>
    </subcellularLocation>
</comment>
<dbReference type="Pfam" id="PF00431">
    <property type="entry name" value="CUB"/>
    <property type="match status" value="2"/>
</dbReference>
<feature type="disulfide bond" evidence="14">
    <location>
        <begin position="200"/>
        <end position="227"/>
    </location>
</feature>
<organism evidence="21 22">
    <name type="scientific">Clavelina lepadiformis</name>
    <name type="common">Light-bulb sea squirt</name>
    <name type="synonym">Ascidia lepadiformis</name>
    <dbReference type="NCBI Taxonomy" id="159417"/>
    <lineage>
        <taxon>Eukaryota</taxon>
        <taxon>Metazoa</taxon>
        <taxon>Chordata</taxon>
        <taxon>Tunicata</taxon>
        <taxon>Ascidiacea</taxon>
        <taxon>Aplousobranchia</taxon>
        <taxon>Clavelinidae</taxon>
        <taxon>Clavelina</taxon>
    </lineage>
</organism>
<evidence type="ECO:0000256" key="3">
    <source>
        <dbReference type="ARBA" id="ARBA00022536"/>
    </source>
</evidence>
<dbReference type="PANTHER" id="PTHR24255">
    <property type="entry name" value="COMPLEMENT COMPONENT 1, S SUBCOMPONENT-RELATED"/>
    <property type="match status" value="1"/>
</dbReference>
<feature type="domain" description="Peptidase S1" evidence="19">
    <location>
        <begin position="468"/>
        <end position="754"/>
    </location>
</feature>
<dbReference type="Gene3D" id="2.60.120.290">
    <property type="entry name" value="Spermadhesin, CUB domain"/>
    <property type="match status" value="2"/>
</dbReference>
<dbReference type="CDD" id="cd00033">
    <property type="entry name" value="CCP"/>
    <property type="match status" value="1"/>
</dbReference>
<evidence type="ECO:0000256" key="9">
    <source>
        <dbReference type="ARBA" id="ARBA00022801"/>
    </source>
</evidence>
<dbReference type="InterPro" id="IPR001881">
    <property type="entry name" value="EGF-like_Ca-bd_dom"/>
</dbReference>
<evidence type="ECO:0000256" key="15">
    <source>
        <dbReference type="PROSITE-ProRule" id="PRU00302"/>
    </source>
</evidence>
<comment type="caution">
    <text evidence="15">Lacks conserved residue(s) required for the propagation of feature annotation.</text>
</comment>
<dbReference type="PRINTS" id="PR00722">
    <property type="entry name" value="CHYMOTRYPSIN"/>
</dbReference>
<feature type="domain" description="Sushi" evidence="20">
    <location>
        <begin position="317"/>
        <end position="379"/>
    </location>
</feature>
<dbReference type="InterPro" id="IPR035976">
    <property type="entry name" value="Sushi/SCR/CCP_sf"/>
</dbReference>
<evidence type="ECO:0000256" key="6">
    <source>
        <dbReference type="ARBA" id="ARBA00022670"/>
    </source>
</evidence>
<dbReference type="InterPro" id="IPR001254">
    <property type="entry name" value="Trypsin_dom"/>
</dbReference>
<dbReference type="PROSITE" id="PS50240">
    <property type="entry name" value="TRYPSIN_DOM"/>
    <property type="match status" value="1"/>
</dbReference>
<dbReference type="PROSITE" id="PS00135">
    <property type="entry name" value="TRYPSIN_SER"/>
    <property type="match status" value="1"/>
</dbReference>
<feature type="signal peptide" evidence="17">
    <location>
        <begin position="1"/>
        <end position="16"/>
    </location>
</feature>
<evidence type="ECO:0000256" key="4">
    <source>
        <dbReference type="ARBA" id="ARBA00022588"/>
    </source>
</evidence>
<dbReference type="SMART" id="SM00179">
    <property type="entry name" value="EGF_CA"/>
    <property type="match status" value="1"/>
</dbReference>
<evidence type="ECO:0000256" key="11">
    <source>
        <dbReference type="ARBA" id="ARBA00022859"/>
    </source>
</evidence>
<keyword evidence="7 17" id="KW-0732">Signal</keyword>
<evidence type="ECO:0000256" key="10">
    <source>
        <dbReference type="ARBA" id="ARBA00022825"/>
    </source>
</evidence>
<keyword evidence="5 15" id="KW-0768">Sushi</keyword>
<dbReference type="Proteomes" id="UP001642483">
    <property type="component" value="Unassembled WGS sequence"/>
</dbReference>
<dbReference type="CDD" id="cd00041">
    <property type="entry name" value="CUB"/>
    <property type="match status" value="2"/>
</dbReference>
<accession>A0ABP0GGD9</accession>
<dbReference type="InterPro" id="IPR000742">
    <property type="entry name" value="EGF"/>
</dbReference>
<dbReference type="SUPFAM" id="SSF57196">
    <property type="entry name" value="EGF/Laminin"/>
    <property type="match status" value="1"/>
</dbReference>
<name>A0ABP0GGD9_CLALP</name>
<keyword evidence="9 16" id="KW-0378">Hydrolase</keyword>
<evidence type="ECO:0000259" key="19">
    <source>
        <dbReference type="PROSITE" id="PS50240"/>
    </source>
</evidence>
<dbReference type="InterPro" id="IPR024175">
    <property type="entry name" value="Pept_S1A_C1r/C1S/mannan-bd"/>
</dbReference>
<dbReference type="EMBL" id="CAWYQH010000119">
    <property type="protein sequence ID" value="CAK8690522.1"/>
    <property type="molecule type" value="Genomic_DNA"/>
</dbReference>
<keyword evidence="4" id="KW-0399">Innate immunity</keyword>
<dbReference type="SMART" id="SM00181">
    <property type="entry name" value="EGF"/>
    <property type="match status" value="1"/>
</dbReference>
<evidence type="ECO:0000259" key="18">
    <source>
        <dbReference type="PROSITE" id="PS01180"/>
    </source>
</evidence>
<feature type="chain" id="PRO_5047280290" evidence="17">
    <location>
        <begin position="17"/>
        <end position="756"/>
    </location>
</feature>
<feature type="disulfide bond" evidence="15">
    <location>
        <begin position="350"/>
        <end position="377"/>
    </location>
</feature>
<feature type="disulfide bond" evidence="14">
    <location>
        <begin position="258"/>
        <end position="275"/>
    </location>
</feature>
<feature type="disulfide bond" evidence="14">
    <location>
        <begin position="78"/>
        <end position="95"/>
    </location>
</feature>
<dbReference type="InterPro" id="IPR001314">
    <property type="entry name" value="Peptidase_S1A"/>
</dbReference>
<dbReference type="InterPro" id="IPR043504">
    <property type="entry name" value="Peptidase_S1_PA_chymotrypsin"/>
</dbReference>
<dbReference type="CDD" id="cd00190">
    <property type="entry name" value="Tryp_SPc"/>
    <property type="match status" value="1"/>
</dbReference>
<dbReference type="Pfam" id="PF00089">
    <property type="entry name" value="Trypsin"/>
    <property type="match status" value="1"/>
</dbReference>
<dbReference type="PIRSF" id="PIRSF001155">
    <property type="entry name" value="C1r_C1s_MASP"/>
    <property type="match status" value="1"/>
</dbReference>
<dbReference type="PROSITE" id="PS01180">
    <property type="entry name" value="CUB"/>
    <property type="match status" value="2"/>
</dbReference>
<sequence>MRFLLFLLTLSHVSWCFGVIRLSDEYGQFRSPASLGETYLDNQDITWEITADPGYQVVVYFSIFDLEDSYDEEMGGSCAYDFLEIEDFGVRKKYCGNYQTYPYDAPHRQQRFRSKGNIMRVRFVSDYSNEGQIWGFRAHYVIEDADECAQMTYDVRHAFEDWDEMIYCNHYCINVPGSYYCTCRPGFQLHENHHTCRASCENQVLTEESGIITSPDYPAPYSRLTDCDWTIQVRAGMSLNIMFEPVFDIELHPDYSDCPYDYLKVTINEEEQKFCGTEVPFSGDFYPTNAREVRLDFHTDNAVEKAGFKITYNTTRIKCLETRTAPLNGFITNEKLSGIYEFEDEIRFSCNPGYKLVGESIITCQNNGVWNHDNPVCEIKSCGAPGHLTNVPYAHIVDFDTKRFTYAEQLSIECNNWYELVSGVTEWICNADANWVPETETGENNIPVCKPICGRKNGADRTLIGQHISGGTLAAKNEWPWVAFINFARNPNVATNFFTCGGFLISPQYILTAAHCITRSHVEYPPDGLIWTNLTHVWLGAHDRRTDQEEYYKKQKDPEYNKKTPARPVAISNIIRHPSYHHSSWDFDIALLRLAETVIMDDYVRPVCLPSLNEDFDLLNPGGSSGEVAGWGVHDARGRPSVVLRQAELPTVTNADCYASFQRKARNLGVTLGSKVHLTENMFCAGFESGSRSSTCQGDSGGAFMSQKNSTQKYYALGLVSFGIARGSCGLSVSYSGFTRITHGFEQWIKENSDLE</sequence>
<evidence type="ECO:0000256" key="1">
    <source>
        <dbReference type="ARBA" id="ARBA00004613"/>
    </source>
</evidence>
<keyword evidence="6 16" id="KW-0645">Protease</keyword>
<dbReference type="SMART" id="SM00020">
    <property type="entry name" value="Tryp_SPc"/>
    <property type="match status" value="1"/>
</dbReference>
<dbReference type="SMART" id="SM00032">
    <property type="entry name" value="CCP"/>
    <property type="match status" value="2"/>
</dbReference>
<reference evidence="21 22" key="1">
    <citation type="submission" date="2024-02" db="EMBL/GenBank/DDBJ databases">
        <authorList>
            <person name="Daric V."/>
            <person name="Darras S."/>
        </authorList>
    </citation>
    <scope>NUCLEOTIDE SEQUENCE [LARGE SCALE GENOMIC DNA]</scope>
</reference>
<keyword evidence="8" id="KW-0677">Repeat</keyword>
<evidence type="ECO:0000256" key="14">
    <source>
        <dbReference type="PROSITE-ProRule" id="PRU00059"/>
    </source>
</evidence>
<protein>
    <submittedName>
        <fullName evidence="21">Uncharacterized protein</fullName>
    </submittedName>
</protein>
<dbReference type="InterPro" id="IPR018114">
    <property type="entry name" value="TRYPSIN_HIS"/>
</dbReference>
<dbReference type="InterPro" id="IPR000859">
    <property type="entry name" value="CUB_dom"/>
</dbReference>
<dbReference type="PROSITE" id="PS50923">
    <property type="entry name" value="SUSHI"/>
    <property type="match status" value="2"/>
</dbReference>